<keyword evidence="1" id="KW-0547">Nucleotide-binding</keyword>
<dbReference type="Proteomes" id="UP000269544">
    <property type="component" value="Chromosome"/>
</dbReference>
<dbReference type="KEGG" id="piv:NCTC13079_00524"/>
<feature type="domain" description="ATP-grasp" evidence="2">
    <location>
        <begin position="126"/>
        <end position="324"/>
    </location>
</feature>
<dbReference type="GO" id="GO:0046872">
    <property type="term" value="F:metal ion binding"/>
    <property type="evidence" value="ECO:0007669"/>
    <property type="project" value="InterPro"/>
</dbReference>
<dbReference type="PROSITE" id="PS50975">
    <property type="entry name" value="ATP_GRASP"/>
    <property type="match status" value="1"/>
</dbReference>
<dbReference type="RefSeq" id="WP_232006496.1">
    <property type="nucleotide sequence ID" value="NZ_JAUSWF010000010.1"/>
</dbReference>
<accession>A0A3S4ZQ64</accession>
<dbReference type="Gene3D" id="3.30.470.20">
    <property type="entry name" value="ATP-grasp fold, B domain"/>
    <property type="match status" value="1"/>
</dbReference>
<dbReference type="GO" id="GO:0005524">
    <property type="term" value="F:ATP binding"/>
    <property type="evidence" value="ECO:0007669"/>
    <property type="project" value="UniProtKB-UniRule"/>
</dbReference>
<reference evidence="3 4" key="1">
    <citation type="submission" date="2018-12" db="EMBL/GenBank/DDBJ databases">
        <authorList>
            <consortium name="Pathogen Informatics"/>
        </authorList>
    </citation>
    <scope>NUCLEOTIDE SEQUENCE [LARGE SCALE GENOMIC DNA]</scope>
    <source>
        <strain evidence="3 4">NCTC13079</strain>
    </source>
</reference>
<evidence type="ECO:0000256" key="1">
    <source>
        <dbReference type="PROSITE-ProRule" id="PRU00409"/>
    </source>
</evidence>
<organism evidence="3 4">
    <name type="scientific">Aedoeadaptatus ivorii</name>
    <dbReference type="NCBI Taxonomy" id="54006"/>
    <lineage>
        <taxon>Bacteria</taxon>
        <taxon>Bacillati</taxon>
        <taxon>Bacillota</taxon>
        <taxon>Tissierellia</taxon>
        <taxon>Tissierellales</taxon>
        <taxon>Peptoniphilaceae</taxon>
        <taxon>Aedoeadaptatus</taxon>
    </lineage>
</organism>
<keyword evidence="1" id="KW-0067">ATP-binding</keyword>
<evidence type="ECO:0000313" key="3">
    <source>
        <dbReference type="EMBL" id="VEJ35127.1"/>
    </source>
</evidence>
<evidence type="ECO:0000259" key="2">
    <source>
        <dbReference type="PROSITE" id="PS50975"/>
    </source>
</evidence>
<dbReference type="SUPFAM" id="SSF56059">
    <property type="entry name" value="Glutathione synthetase ATP-binding domain-like"/>
    <property type="match status" value="1"/>
</dbReference>
<sequence>MNRNRLENVMLVILGTDINAYGIARSCHSHYEKTSHAFGYKALVETANSRIVTPHIVEGFYRDEVFTRTLLDFAAAHPDKEKVLVPCSDLYAELMSRNAEVLQGAYRFRIVEEALRRKLEDKIDFYHMCETYGLEYPDTHVLDAEYADFDFEGLEYPIAVKPNDSIGYAMIDFPHKKKAYTIHTPQAARTVMAQIYGAGYKGAMILQDFIPGDQSEMAVLNTYSDGEGRVRMMCYGKCLLDEVLPLNIGNYNALVTEDNPEVYDRYQKFLEAIGYKGYGNFDLKRDPRDGRFKVFEMNLRPGRSSFYMEAGGLNYISYLLNDVLDGGLEGCHRHTARGLWLYVDPYVLKKYASPGDRAYAKELLKDGYAFTQWYENDRSPARLLQYWRRRLSTVKYYRIYG</sequence>
<dbReference type="AlphaFoldDB" id="A0A3S4ZQ64"/>
<proteinExistence type="predicted"/>
<protein>
    <submittedName>
        <fullName evidence="3">Carbamoyl phosphate synthase-like protein</fullName>
    </submittedName>
</protein>
<gene>
    <name evidence="3" type="ORF">NCTC13079_00524</name>
</gene>
<dbReference type="EMBL" id="LR134523">
    <property type="protein sequence ID" value="VEJ35127.1"/>
    <property type="molecule type" value="Genomic_DNA"/>
</dbReference>
<evidence type="ECO:0000313" key="4">
    <source>
        <dbReference type="Proteomes" id="UP000269544"/>
    </source>
</evidence>
<name>A0A3S4ZQ64_9FIRM</name>
<dbReference type="InterPro" id="IPR011761">
    <property type="entry name" value="ATP-grasp"/>
</dbReference>
<keyword evidence="4" id="KW-1185">Reference proteome</keyword>